<dbReference type="SMART" id="SM00320">
    <property type="entry name" value="WD40"/>
    <property type="match status" value="6"/>
</dbReference>
<dbReference type="Proteomes" id="UP000319576">
    <property type="component" value="Chromosome"/>
</dbReference>
<dbReference type="PROSITE" id="PS50082">
    <property type="entry name" value="WD_REPEATS_2"/>
    <property type="match status" value="4"/>
</dbReference>
<name>A0A517XQJ1_9BACT</name>
<dbReference type="PROSITE" id="PS00678">
    <property type="entry name" value="WD_REPEATS_1"/>
    <property type="match status" value="1"/>
</dbReference>
<dbReference type="PANTHER" id="PTHR19879">
    <property type="entry name" value="TRANSCRIPTION INITIATION FACTOR TFIID"/>
    <property type="match status" value="1"/>
</dbReference>
<evidence type="ECO:0000256" key="4">
    <source>
        <dbReference type="SAM" id="MobiDB-lite"/>
    </source>
</evidence>
<dbReference type="AlphaFoldDB" id="A0A517XQJ1"/>
<reference evidence="5 6" key="1">
    <citation type="submission" date="2019-02" db="EMBL/GenBank/DDBJ databases">
        <title>Deep-cultivation of Planctomycetes and their phenomic and genomic characterization uncovers novel biology.</title>
        <authorList>
            <person name="Wiegand S."/>
            <person name="Jogler M."/>
            <person name="Boedeker C."/>
            <person name="Pinto D."/>
            <person name="Vollmers J."/>
            <person name="Rivas-Marin E."/>
            <person name="Kohn T."/>
            <person name="Peeters S.H."/>
            <person name="Heuer A."/>
            <person name="Rast P."/>
            <person name="Oberbeckmann S."/>
            <person name="Bunk B."/>
            <person name="Jeske O."/>
            <person name="Meyerdierks A."/>
            <person name="Storesund J.E."/>
            <person name="Kallscheuer N."/>
            <person name="Luecker S."/>
            <person name="Lage O.M."/>
            <person name="Pohl T."/>
            <person name="Merkel B.J."/>
            <person name="Hornburger P."/>
            <person name="Mueller R.-W."/>
            <person name="Bruemmer F."/>
            <person name="Labrenz M."/>
            <person name="Spormann A.M."/>
            <person name="Op den Camp H."/>
            <person name="Overmann J."/>
            <person name="Amann R."/>
            <person name="Jetten M.S.M."/>
            <person name="Mascher T."/>
            <person name="Medema M.H."/>
            <person name="Devos D.P."/>
            <person name="Kaster A.-K."/>
            <person name="Ovreas L."/>
            <person name="Rohde M."/>
            <person name="Galperin M.Y."/>
            <person name="Jogler C."/>
        </authorList>
    </citation>
    <scope>NUCLEOTIDE SEQUENCE [LARGE SCALE GENOMIC DNA]</scope>
    <source>
        <strain evidence="5 6">ETA_A1</strain>
    </source>
</reference>
<evidence type="ECO:0000313" key="6">
    <source>
        <dbReference type="Proteomes" id="UP000319576"/>
    </source>
</evidence>
<feature type="compositionally biased region" description="Polar residues" evidence="4">
    <location>
        <begin position="1"/>
        <end position="11"/>
    </location>
</feature>
<organism evidence="5 6">
    <name type="scientific">Urbifossiella limnaea</name>
    <dbReference type="NCBI Taxonomy" id="2528023"/>
    <lineage>
        <taxon>Bacteria</taxon>
        <taxon>Pseudomonadati</taxon>
        <taxon>Planctomycetota</taxon>
        <taxon>Planctomycetia</taxon>
        <taxon>Gemmatales</taxon>
        <taxon>Gemmataceae</taxon>
        <taxon>Urbifossiella</taxon>
    </lineage>
</organism>
<keyword evidence="1 3" id="KW-0853">WD repeat</keyword>
<evidence type="ECO:0000256" key="2">
    <source>
        <dbReference type="ARBA" id="ARBA00022737"/>
    </source>
</evidence>
<dbReference type="PRINTS" id="PR00320">
    <property type="entry name" value="GPROTEINBRPT"/>
</dbReference>
<feature type="region of interest" description="Disordered" evidence="4">
    <location>
        <begin position="1"/>
        <end position="24"/>
    </location>
</feature>
<dbReference type="InterPro" id="IPR001680">
    <property type="entry name" value="WD40_rpt"/>
</dbReference>
<keyword evidence="2" id="KW-0677">Repeat</keyword>
<keyword evidence="6" id="KW-1185">Reference proteome</keyword>
<dbReference type="Gene3D" id="2.130.10.10">
    <property type="entry name" value="YVTN repeat-like/Quinoprotein amine dehydrogenase"/>
    <property type="match status" value="2"/>
</dbReference>
<feature type="repeat" description="WD" evidence="3">
    <location>
        <begin position="26"/>
        <end position="50"/>
    </location>
</feature>
<gene>
    <name evidence="5" type="ORF">ETAA1_17090</name>
</gene>
<dbReference type="OrthoDB" id="246112at2"/>
<dbReference type="SUPFAM" id="SSF50998">
    <property type="entry name" value="Quinoprotein alcohol dehydrogenase-like"/>
    <property type="match status" value="1"/>
</dbReference>
<dbReference type="Pfam" id="PF00400">
    <property type="entry name" value="WD40"/>
    <property type="match status" value="4"/>
</dbReference>
<dbReference type="InterPro" id="IPR015943">
    <property type="entry name" value="WD40/YVTN_repeat-like_dom_sf"/>
</dbReference>
<dbReference type="PROSITE" id="PS50294">
    <property type="entry name" value="WD_REPEATS_REGION"/>
    <property type="match status" value="2"/>
</dbReference>
<dbReference type="InterPro" id="IPR020472">
    <property type="entry name" value="WD40_PAC1"/>
</dbReference>
<feature type="repeat" description="WD" evidence="3">
    <location>
        <begin position="114"/>
        <end position="146"/>
    </location>
</feature>
<dbReference type="PANTHER" id="PTHR19879:SF9">
    <property type="entry name" value="TRANSCRIPTION INITIATION FACTOR TFIID SUBUNIT 5"/>
    <property type="match status" value="1"/>
</dbReference>
<feature type="repeat" description="WD" evidence="3">
    <location>
        <begin position="155"/>
        <end position="187"/>
    </location>
</feature>
<evidence type="ECO:0000256" key="3">
    <source>
        <dbReference type="PROSITE-ProRule" id="PRU00221"/>
    </source>
</evidence>
<evidence type="ECO:0000313" key="5">
    <source>
        <dbReference type="EMBL" id="QDU19772.1"/>
    </source>
</evidence>
<protein>
    <submittedName>
        <fullName evidence="5">WD domain, G-beta repeat</fullName>
    </submittedName>
</protein>
<sequence>MMPATLRQTYSADDGEKRGPLTMSRVAFHPTDRRLLASTADRRLAVWDLDAPPRKERNVSAVPGRLVCPHDAGWVRGFAVSPDGRWLYTGGSDRRLKRWPWAGGQPADAADRDAEAHAGWVEAVAVAPDGRHVVTAGADGLVKVWDADLKPLRTLTGHTDFVRDAAWAPDGRVFVTGSEDGRLLVWDGGTFERLREIAFGDANEQFGQNPALSGVHRLAVSRDSRWVAAAGGKKLDVFDLATGAAVATDKSDTQAAFAPAADVLAAGANTTRVVAYDAARFQPARPDRNGRVGPPAALPGRELAALKIGDFSLGLAFAADGRALACGKANGTVEVWEVS</sequence>
<accession>A0A517XQJ1</accession>
<dbReference type="InterPro" id="IPR019775">
    <property type="entry name" value="WD40_repeat_CS"/>
</dbReference>
<feature type="repeat" description="WD" evidence="3">
    <location>
        <begin position="315"/>
        <end position="339"/>
    </location>
</feature>
<dbReference type="KEGG" id="uli:ETAA1_17090"/>
<evidence type="ECO:0000256" key="1">
    <source>
        <dbReference type="ARBA" id="ARBA00022574"/>
    </source>
</evidence>
<dbReference type="EMBL" id="CP036273">
    <property type="protein sequence ID" value="QDU19772.1"/>
    <property type="molecule type" value="Genomic_DNA"/>
</dbReference>
<dbReference type="InterPro" id="IPR011047">
    <property type="entry name" value="Quinoprotein_ADH-like_sf"/>
</dbReference>
<proteinExistence type="predicted"/>